<dbReference type="Pfam" id="PF00534">
    <property type="entry name" value="Glycos_transf_1"/>
    <property type="match status" value="1"/>
</dbReference>
<keyword evidence="4" id="KW-1185">Reference proteome</keyword>
<dbReference type="SUPFAM" id="SSF53756">
    <property type="entry name" value="UDP-Glycosyltransferase/glycogen phosphorylase"/>
    <property type="match status" value="1"/>
</dbReference>
<dbReference type="InterPro" id="IPR028098">
    <property type="entry name" value="Glyco_trans_4-like_N"/>
</dbReference>
<dbReference type="Proteomes" id="UP000533900">
    <property type="component" value="Unassembled WGS sequence"/>
</dbReference>
<protein>
    <submittedName>
        <fullName evidence="3">Glycosyltransferase</fullName>
    </submittedName>
</protein>
<comment type="caution">
    <text evidence="3">The sequence shown here is derived from an EMBL/GenBank/DDBJ whole genome shotgun (WGS) entry which is preliminary data.</text>
</comment>
<dbReference type="RefSeq" id="WP_185789827.1">
    <property type="nucleotide sequence ID" value="NZ_JACLCP010000004.1"/>
</dbReference>
<evidence type="ECO:0000313" key="3">
    <source>
        <dbReference type="EMBL" id="MBC2846117.1"/>
    </source>
</evidence>
<dbReference type="PANTHER" id="PTHR12526:SF630">
    <property type="entry name" value="GLYCOSYLTRANSFERASE"/>
    <property type="match status" value="1"/>
</dbReference>
<dbReference type="AlphaFoldDB" id="A0A842IXV5"/>
<dbReference type="EMBL" id="JACLCP010000004">
    <property type="protein sequence ID" value="MBC2846117.1"/>
    <property type="molecule type" value="Genomic_DNA"/>
</dbReference>
<evidence type="ECO:0000259" key="1">
    <source>
        <dbReference type="Pfam" id="PF00534"/>
    </source>
</evidence>
<evidence type="ECO:0000259" key="2">
    <source>
        <dbReference type="Pfam" id="PF13439"/>
    </source>
</evidence>
<dbReference type="GO" id="GO:0016757">
    <property type="term" value="F:glycosyltransferase activity"/>
    <property type="evidence" value="ECO:0007669"/>
    <property type="project" value="InterPro"/>
</dbReference>
<dbReference type="InterPro" id="IPR001296">
    <property type="entry name" value="Glyco_trans_1"/>
</dbReference>
<keyword evidence="3" id="KW-0808">Transferase</keyword>
<name>A0A842IXV5_9FLAO</name>
<evidence type="ECO:0000313" key="4">
    <source>
        <dbReference type="Proteomes" id="UP000533900"/>
    </source>
</evidence>
<accession>A0A842IXV5</accession>
<dbReference type="Gene3D" id="3.40.50.2000">
    <property type="entry name" value="Glycogen Phosphorylase B"/>
    <property type="match status" value="2"/>
</dbReference>
<gene>
    <name evidence="3" type="ORF">H7F21_13500</name>
</gene>
<dbReference type="Pfam" id="PF13439">
    <property type="entry name" value="Glyco_transf_4"/>
    <property type="match status" value="1"/>
</dbReference>
<feature type="domain" description="Glycosyltransferase subfamily 4-like N-terminal" evidence="2">
    <location>
        <begin position="4"/>
        <end position="144"/>
    </location>
</feature>
<feature type="domain" description="Glycosyl transferase family 1" evidence="1">
    <location>
        <begin position="168"/>
        <end position="316"/>
    </location>
</feature>
<reference evidence="3" key="1">
    <citation type="submission" date="2020-08" db="EMBL/GenBank/DDBJ databases">
        <title>Winogradskyella ouciana sp. nov., isolated from the hadal seawater of the Mariana Trench.</title>
        <authorList>
            <person name="He X."/>
        </authorList>
    </citation>
    <scope>NUCLEOTIDE SEQUENCE [LARGE SCALE GENOMIC DNA]</scope>
    <source>
        <strain evidence="3">KCTC 52348</strain>
    </source>
</reference>
<organism evidence="3 4">
    <name type="scientific">Winogradskyella flava</name>
    <dbReference type="NCBI Taxonomy" id="1884876"/>
    <lineage>
        <taxon>Bacteria</taxon>
        <taxon>Pseudomonadati</taxon>
        <taxon>Bacteroidota</taxon>
        <taxon>Flavobacteriia</taxon>
        <taxon>Flavobacteriales</taxon>
        <taxon>Flavobacteriaceae</taxon>
        <taxon>Winogradskyella</taxon>
    </lineage>
</organism>
<dbReference type="PANTHER" id="PTHR12526">
    <property type="entry name" value="GLYCOSYLTRANSFERASE"/>
    <property type="match status" value="1"/>
</dbReference>
<sequence>MEAGGAERLSINVANGLADEIDGSFICVTRAEGPLKSSIDKSVGYLFLKKRSTLDLKAIFKLKKYIKNNRISIIHAHSSSFFLGFLVKLIYPRICLIWHDHYGNSEFLEERSNLILKVCSYFFSHIFCVNRTLKDWSIQYLNCKSVSYLQNFTFLKNNEELTDLKGVKGKRIVCLANLRPQKDHLNLLNAFNMLLNDHPDWSLHCIGKDFNDDYSRKLKEYIREKGLLKHVFFYGSRQDISYILSQCEVGVLSSKSEGLPIALLEYGFSKLAVVATKVGDCELVVNSTELGALVPPENPESLSLALKRCVESSQKRLLTANKLHMKVISKFSKPAVIHKVIDMYSVVLTT</sequence>
<proteinExistence type="predicted"/>